<protein>
    <submittedName>
        <fullName evidence="2">Glycosyl transferase family 2</fullName>
    </submittedName>
</protein>
<reference evidence="3" key="2">
    <citation type="submission" date="2015-02" db="EMBL/GenBank/DDBJ databases">
        <title>Complete Genome Sequence of Pelosinus fermentans JBW45.</title>
        <authorList>
            <person name="De Leon K.B."/>
            <person name="Utturkar S.M."/>
            <person name="Camilleri L.B."/>
            <person name="Arkin A.P."/>
            <person name="Fields M.W."/>
            <person name="Brown S.D."/>
            <person name="Wall J.D."/>
        </authorList>
    </citation>
    <scope>NUCLEOTIDE SEQUENCE [LARGE SCALE GENOMIC DNA]</scope>
    <source>
        <strain evidence="3">JBW45</strain>
    </source>
</reference>
<reference evidence="2 3" key="1">
    <citation type="journal article" date="2015" name="Genome Announc.">
        <title>Complete Genome Sequence of Pelosinus fermentans JBW45, a Member of a Remarkably Competitive Group of Negativicutes in the Firmicutes Phylum.</title>
        <authorList>
            <person name="De Leon K.B."/>
            <person name="Utturkar S.M."/>
            <person name="Camilleri L.B."/>
            <person name="Elias D.A."/>
            <person name="Arkin A.P."/>
            <person name="Fields M.W."/>
            <person name="Brown S.D."/>
            <person name="Wall J.D."/>
        </authorList>
    </citation>
    <scope>NUCLEOTIDE SEQUENCE [LARGE SCALE GENOMIC DNA]</scope>
    <source>
        <strain evidence="2 3">JBW45</strain>
    </source>
</reference>
<proteinExistence type="predicted"/>
<dbReference type="InterPro" id="IPR029044">
    <property type="entry name" value="Nucleotide-diphossugar_trans"/>
</dbReference>
<dbReference type="InterPro" id="IPR001173">
    <property type="entry name" value="Glyco_trans_2-like"/>
</dbReference>
<dbReference type="Proteomes" id="UP000005361">
    <property type="component" value="Chromosome"/>
</dbReference>
<organism evidence="2 3">
    <name type="scientific">Pelosinus fermentans JBW45</name>
    <dbReference type="NCBI Taxonomy" id="1192197"/>
    <lineage>
        <taxon>Bacteria</taxon>
        <taxon>Bacillati</taxon>
        <taxon>Bacillota</taxon>
        <taxon>Negativicutes</taxon>
        <taxon>Selenomonadales</taxon>
        <taxon>Sporomusaceae</taxon>
        <taxon>Pelosinus</taxon>
    </lineage>
</organism>
<evidence type="ECO:0000313" key="2">
    <source>
        <dbReference type="EMBL" id="AJQ25995.1"/>
    </source>
</evidence>
<dbReference type="EMBL" id="CP010978">
    <property type="protein sequence ID" value="AJQ25995.1"/>
    <property type="molecule type" value="Genomic_DNA"/>
</dbReference>
<dbReference type="PANTHER" id="PTHR22916">
    <property type="entry name" value="GLYCOSYLTRANSFERASE"/>
    <property type="match status" value="1"/>
</dbReference>
<sequence length="307" mass="35836">MKISIAMCTYNGEKYLAQQLDSILSQTLLPDEIIICDDNSNDNTKLLLKDFTHPIIKVHHNPINLGSTKNFEQAIKMCSGDIIFLADQDDVWLENKVATIMEAFLLYPHVYMIFTNAFVTDKNLSPTELSLWDYVNFNHKNFTIQSLLPRNIVTGATMAFKKEALEHIYPFSLNCLHDDWMAFIMTAFYPVMPLNEKLIYYRHHDSQQIGINLKPKNSLVKLRSRLLGIHIRHHRKYLSRLKALQNQLEGGTNAKFCRELIEYTNHLETRINLPKSKIARLFAIKNELARYSYYENYMNALKDWISN</sequence>
<dbReference type="Pfam" id="PF00535">
    <property type="entry name" value="Glycos_transf_2"/>
    <property type="match status" value="1"/>
</dbReference>
<dbReference type="HOGENOM" id="CLU_025996_2_0_9"/>
<name>I9NNI7_9FIRM</name>
<dbReference type="SUPFAM" id="SSF53448">
    <property type="entry name" value="Nucleotide-diphospho-sugar transferases"/>
    <property type="match status" value="1"/>
</dbReference>
<gene>
    <name evidence="2" type="ORF">JBW_00643</name>
</gene>
<accession>I9NNI7</accession>
<evidence type="ECO:0000313" key="3">
    <source>
        <dbReference type="Proteomes" id="UP000005361"/>
    </source>
</evidence>
<dbReference type="Gene3D" id="3.90.550.10">
    <property type="entry name" value="Spore Coat Polysaccharide Biosynthesis Protein SpsA, Chain A"/>
    <property type="match status" value="1"/>
</dbReference>
<dbReference type="CDD" id="cd04196">
    <property type="entry name" value="GT_2_like_d"/>
    <property type="match status" value="1"/>
</dbReference>
<dbReference type="GO" id="GO:0016758">
    <property type="term" value="F:hexosyltransferase activity"/>
    <property type="evidence" value="ECO:0007669"/>
    <property type="project" value="UniProtKB-ARBA"/>
</dbReference>
<dbReference type="PANTHER" id="PTHR22916:SF3">
    <property type="entry name" value="UDP-GLCNAC:BETAGAL BETA-1,3-N-ACETYLGLUCOSAMINYLTRANSFERASE-LIKE PROTEIN 1"/>
    <property type="match status" value="1"/>
</dbReference>
<feature type="domain" description="Glycosyltransferase 2-like" evidence="1">
    <location>
        <begin position="4"/>
        <end position="167"/>
    </location>
</feature>
<dbReference type="STRING" id="1192197.JBW_00643"/>
<evidence type="ECO:0000259" key="1">
    <source>
        <dbReference type="Pfam" id="PF00535"/>
    </source>
</evidence>
<keyword evidence="2" id="KW-0808">Transferase</keyword>
<dbReference type="OrthoDB" id="9802649at2"/>
<dbReference type="KEGG" id="pft:JBW_00643"/>
<dbReference type="RefSeq" id="WP_007959027.1">
    <property type="nucleotide sequence ID" value="NZ_CP010978.1"/>
</dbReference>
<dbReference type="AlphaFoldDB" id="I9NNI7"/>